<dbReference type="OrthoDB" id="193380at2759"/>
<accession>A0A183B308</accession>
<reference evidence="11" key="1">
    <citation type="submission" date="2016-06" db="UniProtKB">
        <authorList>
            <consortium name="WormBaseParasite"/>
        </authorList>
    </citation>
    <scope>IDENTIFICATION</scope>
</reference>
<evidence type="ECO:0000256" key="2">
    <source>
        <dbReference type="ARBA" id="ARBA00022642"/>
    </source>
</evidence>
<dbReference type="EC" id="2.4.2.12" evidence="6"/>
<dbReference type="Pfam" id="PF04095">
    <property type="entry name" value="NAPRTase"/>
    <property type="match status" value="1"/>
</dbReference>
<dbReference type="EMBL" id="UZAN01055498">
    <property type="protein sequence ID" value="VDP90865.1"/>
    <property type="molecule type" value="Genomic_DNA"/>
</dbReference>
<comment type="similarity">
    <text evidence="1">Belongs to the NAPRTase family.</text>
</comment>
<dbReference type="AlphaFoldDB" id="A0A183B308"/>
<keyword evidence="2" id="KW-0662">Pyridine nucleotide biosynthesis</keyword>
<proteinExistence type="inferred from homology"/>
<dbReference type="PANTHER" id="PTHR43816">
    <property type="entry name" value="NICOTINAMIDE PHOSPHORIBOSYLTRANSFERASE"/>
    <property type="match status" value="1"/>
</dbReference>
<dbReference type="GO" id="GO:0047280">
    <property type="term" value="F:nicotinamide phosphoribosyltransferase activity"/>
    <property type="evidence" value="ECO:0007669"/>
    <property type="project" value="UniProtKB-EC"/>
</dbReference>
<keyword evidence="10" id="KW-1185">Reference proteome</keyword>
<keyword evidence="4" id="KW-0808">Transferase</keyword>
<reference evidence="9 10" key="2">
    <citation type="submission" date="2018-11" db="EMBL/GenBank/DDBJ databases">
        <authorList>
            <consortium name="Pathogen Informatics"/>
        </authorList>
    </citation>
    <scope>NUCLEOTIDE SEQUENCE [LARGE SCALE GENOMIC DNA]</scope>
    <source>
        <strain evidence="9 10">Egypt</strain>
    </source>
</reference>
<dbReference type="Gene3D" id="3.20.20.70">
    <property type="entry name" value="Aldolase class I"/>
    <property type="match status" value="1"/>
</dbReference>
<evidence type="ECO:0000256" key="5">
    <source>
        <dbReference type="ARBA" id="ARBA00035007"/>
    </source>
</evidence>
<dbReference type="InterPro" id="IPR036068">
    <property type="entry name" value="Nicotinate_pribotase-like_C"/>
</dbReference>
<evidence type="ECO:0000256" key="4">
    <source>
        <dbReference type="ARBA" id="ARBA00022679"/>
    </source>
</evidence>
<gene>
    <name evidence="9" type="ORF">ECPE_LOCUS13593</name>
</gene>
<dbReference type="InterPro" id="IPR016471">
    <property type="entry name" value="Nicotinamide_PRibTrfase"/>
</dbReference>
<evidence type="ECO:0000313" key="10">
    <source>
        <dbReference type="Proteomes" id="UP000272942"/>
    </source>
</evidence>
<comment type="pathway">
    <text evidence="5">Cofactor biosynthesis; NAD(+) biosynthesis; nicotinamide D-ribonucleotide from 5-phospho-alpha-D-ribose 1-diphosphate and nicotinamide: step 1/1.</text>
</comment>
<name>A0A183B308_9TREM</name>
<dbReference type="GO" id="GO:0009435">
    <property type="term" value="P:NAD+ biosynthetic process"/>
    <property type="evidence" value="ECO:0007669"/>
    <property type="project" value="UniProtKB-UniPathway"/>
</dbReference>
<organism evidence="11">
    <name type="scientific">Echinostoma caproni</name>
    <dbReference type="NCBI Taxonomy" id="27848"/>
    <lineage>
        <taxon>Eukaryota</taxon>
        <taxon>Metazoa</taxon>
        <taxon>Spiralia</taxon>
        <taxon>Lophotrochozoa</taxon>
        <taxon>Platyhelminthes</taxon>
        <taxon>Trematoda</taxon>
        <taxon>Digenea</taxon>
        <taxon>Plagiorchiida</taxon>
        <taxon>Echinostomata</taxon>
        <taxon>Echinostomatoidea</taxon>
        <taxon>Echinostomatidae</taxon>
        <taxon>Echinostoma</taxon>
    </lineage>
</organism>
<feature type="domain" description="Nicotinate/nicotinamide phosphoribosyltransferase" evidence="8">
    <location>
        <begin position="59"/>
        <end position="117"/>
    </location>
</feature>
<evidence type="ECO:0000256" key="3">
    <source>
        <dbReference type="ARBA" id="ARBA00022676"/>
    </source>
</evidence>
<evidence type="ECO:0000256" key="6">
    <source>
        <dbReference type="ARBA" id="ARBA00035024"/>
    </source>
</evidence>
<dbReference type="SUPFAM" id="SSF51690">
    <property type="entry name" value="Nicotinate/Quinolinate PRTase C-terminal domain-like"/>
    <property type="match status" value="1"/>
</dbReference>
<dbReference type="UniPathway" id="UPA00253"/>
<evidence type="ECO:0000313" key="9">
    <source>
        <dbReference type="EMBL" id="VDP90865.1"/>
    </source>
</evidence>
<dbReference type="PANTHER" id="PTHR43816:SF1">
    <property type="entry name" value="NICOTINAMIDE PHOSPHORIBOSYLTRANSFERASE"/>
    <property type="match status" value="1"/>
</dbReference>
<evidence type="ECO:0000256" key="7">
    <source>
        <dbReference type="ARBA" id="ARBA00035036"/>
    </source>
</evidence>
<evidence type="ECO:0000256" key="1">
    <source>
        <dbReference type="ARBA" id="ARBA00010897"/>
    </source>
</evidence>
<evidence type="ECO:0000313" key="11">
    <source>
        <dbReference type="WBParaSite" id="ECPE_0001363201-mRNA-1"/>
    </source>
</evidence>
<dbReference type="Proteomes" id="UP000272942">
    <property type="component" value="Unassembled WGS sequence"/>
</dbReference>
<sequence>MSLAACEYLDNIILLCDSYKTILVQVWYPITVATNSRAMKQLIAEYLMSTCGSLEDLGFKLHDFGFRGVSSIESAAVGGLSHLVNFRGTDTLAALLAAREFYKCPMAGFSIPATEHSLYVE</sequence>
<keyword evidence="3" id="KW-0328">Glycosyltransferase</keyword>
<dbReference type="WBParaSite" id="ECPE_0001363201-mRNA-1">
    <property type="protein sequence ID" value="ECPE_0001363201-mRNA-1"/>
    <property type="gene ID" value="ECPE_0001363201"/>
</dbReference>
<evidence type="ECO:0000259" key="8">
    <source>
        <dbReference type="Pfam" id="PF04095"/>
    </source>
</evidence>
<protein>
    <recommendedName>
        <fullName evidence="7">Nicotinamide phosphoribosyltransferase</fullName>
        <ecNumber evidence="6">2.4.2.12</ecNumber>
    </recommendedName>
</protein>
<dbReference type="InterPro" id="IPR041525">
    <property type="entry name" value="N/Namide_PRibTrfase"/>
</dbReference>
<dbReference type="InterPro" id="IPR013785">
    <property type="entry name" value="Aldolase_TIM"/>
</dbReference>